<proteinExistence type="inferred from homology"/>
<evidence type="ECO:0000313" key="9">
    <source>
        <dbReference type="Proteomes" id="UP000009047"/>
    </source>
</evidence>
<dbReference type="Gene3D" id="3.40.50.720">
    <property type="entry name" value="NAD(P)-binding Rossmann-like Domain"/>
    <property type="match status" value="1"/>
</dbReference>
<comment type="catalytic activity">
    <reaction evidence="5">
        <text>dTDP-beta-L-rhamnose + NADP(+) = dTDP-4-dehydro-beta-L-rhamnose + NADPH + H(+)</text>
        <dbReference type="Rhea" id="RHEA:21796"/>
        <dbReference type="ChEBI" id="CHEBI:15378"/>
        <dbReference type="ChEBI" id="CHEBI:57510"/>
        <dbReference type="ChEBI" id="CHEBI:57783"/>
        <dbReference type="ChEBI" id="CHEBI:58349"/>
        <dbReference type="ChEBI" id="CHEBI:62830"/>
        <dbReference type="EC" id="1.1.1.133"/>
    </reaction>
</comment>
<dbReference type="PANTHER" id="PTHR10491">
    <property type="entry name" value="DTDP-4-DEHYDRORHAMNOSE REDUCTASE"/>
    <property type="match status" value="1"/>
</dbReference>
<evidence type="ECO:0000256" key="3">
    <source>
        <dbReference type="ARBA" id="ARBA00012929"/>
    </source>
</evidence>
<comment type="pathway">
    <text evidence="1 6">Carbohydrate biosynthesis; dTDP-L-rhamnose biosynthesis.</text>
</comment>
<evidence type="ECO:0000259" key="7">
    <source>
        <dbReference type="Pfam" id="PF04321"/>
    </source>
</evidence>
<dbReference type="KEGG" id="dbr:Deba_1026"/>
<accession>E1QFQ8</accession>
<dbReference type="HOGENOM" id="CLU_045518_2_1_7"/>
<reference evidence="8 9" key="1">
    <citation type="journal article" date="2010" name="Stand. Genomic Sci.">
        <title>Complete genome sequence of Desulfarculus baarsii type strain (2st14).</title>
        <authorList>
            <person name="Sun H."/>
            <person name="Spring S."/>
            <person name="Lapidus A."/>
            <person name="Davenport K."/>
            <person name="Del Rio T.G."/>
            <person name="Tice H."/>
            <person name="Nolan M."/>
            <person name="Copeland A."/>
            <person name="Cheng J.F."/>
            <person name="Lucas S."/>
            <person name="Tapia R."/>
            <person name="Goodwin L."/>
            <person name="Pitluck S."/>
            <person name="Ivanova N."/>
            <person name="Pagani I."/>
            <person name="Mavromatis K."/>
            <person name="Ovchinnikova G."/>
            <person name="Pati A."/>
            <person name="Chen A."/>
            <person name="Palaniappan K."/>
            <person name="Hauser L."/>
            <person name="Chang Y.J."/>
            <person name="Jeffries C.D."/>
            <person name="Detter J.C."/>
            <person name="Han C."/>
            <person name="Rohde M."/>
            <person name="Brambilla E."/>
            <person name="Goker M."/>
            <person name="Woyke T."/>
            <person name="Bristow J."/>
            <person name="Eisen J.A."/>
            <person name="Markowitz V."/>
            <person name="Hugenholtz P."/>
            <person name="Kyrpides N.C."/>
            <person name="Klenk H.P."/>
            <person name="Land M."/>
        </authorList>
    </citation>
    <scope>NUCLEOTIDE SEQUENCE [LARGE SCALE GENOMIC DNA]</scope>
    <source>
        <strain evidence="9">ATCC 33931 / DSM 2075 / LMG 7858 / VKM B-1802 / 2st14</strain>
    </source>
</reference>
<evidence type="ECO:0000313" key="8">
    <source>
        <dbReference type="EMBL" id="ADK84394.1"/>
    </source>
</evidence>
<dbReference type="EMBL" id="CP002085">
    <property type="protein sequence ID" value="ADK84394.1"/>
    <property type="molecule type" value="Genomic_DNA"/>
</dbReference>
<dbReference type="OrthoDB" id="9803892at2"/>
<keyword evidence="9" id="KW-1185">Reference proteome</keyword>
<organism evidence="8 9">
    <name type="scientific">Desulfarculus baarsii (strain ATCC 33931 / DSM 2075 / LMG 7858 / VKM B-1802 / 2st14)</name>
    <dbReference type="NCBI Taxonomy" id="644282"/>
    <lineage>
        <taxon>Bacteria</taxon>
        <taxon>Pseudomonadati</taxon>
        <taxon>Thermodesulfobacteriota</taxon>
        <taxon>Desulfarculia</taxon>
        <taxon>Desulfarculales</taxon>
        <taxon>Desulfarculaceae</taxon>
        <taxon>Desulfarculus</taxon>
    </lineage>
</organism>
<dbReference type="CDD" id="cd05254">
    <property type="entry name" value="dTDP_HR_like_SDR_e"/>
    <property type="match status" value="1"/>
</dbReference>
<dbReference type="RefSeq" id="WP_013257848.1">
    <property type="nucleotide sequence ID" value="NC_014365.1"/>
</dbReference>
<keyword evidence="6" id="KW-0560">Oxidoreductase</keyword>
<feature type="domain" description="RmlD-like substrate binding" evidence="7">
    <location>
        <begin position="1"/>
        <end position="279"/>
    </location>
</feature>
<gene>
    <name evidence="8" type="ordered locus">Deba_1026</name>
</gene>
<dbReference type="UniPathway" id="UPA00124"/>
<dbReference type="InterPro" id="IPR029903">
    <property type="entry name" value="RmlD-like-bd"/>
</dbReference>
<dbReference type="InterPro" id="IPR036291">
    <property type="entry name" value="NAD(P)-bd_dom_sf"/>
</dbReference>
<keyword evidence="6" id="KW-0521">NADP</keyword>
<dbReference type="Pfam" id="PF04321">
    <property type="entry name" value="RmlD_sub_bind"/>
    <property type="match status" value="1"/>
</dbReference>
<dbReference type="SUPFAM" id="SSF51735">
    <property type="entry name" value="NAD(P)-binding Rossmann-fold domains"/>
    <property type="match status" value="1"/>
</dbReference>
<dbReference type="PANTHER" id="PTHR10491:SF4">
    <property type="entry name" value="METHIONINE ADENOSYLTRANSFERASE 2 SUBUNIT BETA"/>
    <property type="match status" value="1"/>
</dbReference>
<comment type="similarity">
    <text evidence="2 6">Belongs to the dTDP-4-dehydrorhamnose reductase family.</text>
</comment>
<evidence type="ECO:0000256" key="5">
    <source>
        <dbReference type="ARBA" id="ARBA00048200"/>
    </source>
</evidence>
<dbReference type="InterPro" id="IPR005913">
    <property type="entry name" value="dTDP_dehydrorham_reduct"/>
</dbReference>
<sequence>MRVLITGATGLLGGRLLPAWRQSGMDVVAVGHAAAADAAVDLTDQKATWRLLEERRPEVVVNLVALSNVDACEQDPQRAYLLNVRTAQNLAGWLAKRPGAALVHISTDHVYDGPGAHAEPDVTLLNIYAYSKFAAELAVLAVGGTALRVNFFGRSLTAGRMSFSDAIIQGLSAGQPMGFFTDVFFSPLSLDTLAAMIARVVADPAPGVFNLGAASGLSKRDFAWRVAQRMGLTLAGAREITLAQAGLRARRPTGMVMAVGKFEKRYGVTLPSLEAEIESATL</sequence>
<dbReference type="STRING" id="644282.Deba_1026"/>
<comment type="function">
    <text evidence="6">Catalyzes the reduction of dTDP-6-deoxy-L-lyxo-4-hexulose to yield dTDP-L-rhamnose.</text>
</comment>
<evidence type="ECO:0000256" key="6">
    <source>
        <dbReference type="RuleBase" id="RU364082"/>
    </source>
</evidence>
<name>E1QFQ8_DESB2</name>
<evidence type="ECO:0000256" key="1">
    <source>
        <dbReference type="ARBA" id="ARBA00004781"/>
    </source>
</evidence>
<evidence type="ECO:0000256" key="4">
    <source>
        <dbReference type="ARBA" id="ARBA00017099"/>
    </source>
</evidence>
<dbReference type="GO" id="GO:0008831">
    <property type="term" value="F:dTDP-4-dehydrorhamnose reductase activity"/>
    <property type="evidence" value="ECO:0007669"/>
    <property type="project" value="UniProtKB-EC"/>
</dbReference>
<evidence type="ECO:0000256" key="2">
    <source>
        <dbReference type="ARBA" id="ARBA00010944"/>
    </source>
</evidence>
<protein>
    <recommendedName>
        <fullName evidence="4 6">dTDP-4-dehydrorhamnose reductase</fullName>
        <ecNumber evidence="3 6">1.1.1.133</ecNumber>
    </recommendedName>
</protein>
<dbReference type="AlphaFoldDB" id="E1QFQ8"/>
<dbReference type="GO" id="GO:0019305">
    <property type="term" value="P:dTDP-rhamnose biosynthetic process"/>
    <property type="evidence" value="ECO:0007669"/>
    <property type="project" value="UniProtKB-UniPathway"/>
</dbReference>
<dbReference type="EC" id="1.1.1.133" evidence="3 6"/>
<dbReference type="eggNOG" id="COG1091">
    <property type="taxonomic scope" value="Bacteria"/>
</dbReference>
<dbReference type="Proteomes" id="UP000009047">
    <property type="component" value="Chromosome"/>
</dbReference>